<dbReference type="PROSITE" id="PS01131">
    <property type="entry name" value="RRNA_A_DIMETH"/>
    <property type="match status" value="1"/>
</dbReference>
<keyword evidence="4 8" id="KW-0808">Transferase</keyword>
<dbReference type="GO" id="GO:0005737">
    <property type="term" value="C:cytoplasm"/>
    <property type="evidence" value="ECO:0007669"/>
    <property type="project" value="TreeGrafter"/>
</dbReference>
<dbReference type="OrthoDB" id="9810066at2"/>
<dbReference type="InterPro" id="IPR020598">
    <property type="entry name" value="rRNA_Ade_methylase_Trfase_N"/>
</dbReference>
<dbReference type="Proteomes" id="UP000322981">
    <property type="component" value="Unassembled WGS sequence"/>
</dbReference>
<dbReference type="RefSeq" id="WP_150093728.1">
    <property type="nucleotide sequence ID" value="NZ_JBFUOH010000116.1"/>
</dbReference>
<dbReference type="PANTHER" id="PTHR11579:SF18">
    <property type="entry name" value="PROTEIN-L-ISOASPARTATE O-METHYLTRANSFERASE"/>
    <property type="match status" value="1"/>
</dbReference>
<gene>
    <name evidence="8" type="ORF">F2Q65_12375</name>
</gene>
<evidence type="ECO:0000256" key="1">
    <source>
        <dbReference type="ARBA" id="ARBA00005369"/>
    </source>
</evidence>
<keyword evidence="9" id="KW-1185">Reference proteome</keyword>
<dbReference type="GO" id="GO:0000179">
    <property type="term" value="F:rRNA (adenine-N6,N6-)-dimethyltransferase activity"/>
    <property type="evidence" value="ECO:0007669"/>
    <property type="project" value="InterPro"/>
</dbReference>
<dbReference type="GO" id="GO:0004719">
    <property type="term" value="F:protein-L-isoaspartate (D-aspartate) O-methyltransferase activity"/>
    <property type="evidence" value="ECO:0007669"/>
    <property type="project" value="InterPro"/>
</dbReference>
<dbReference type="InterPro" id="IPR000682">
    <property type="entry name" value="PCMT"/>
</dbReference>
<accession>A0A5M8FK52</accession>
<reference evidence="8 9" key="1">
    <citation type="submission" date="2019-09" db="EMBL/GenBank/DDBJ databases">
        <title>Whole-genome sequence of the purple sulfur bacterium Thiohalocapsa marina DSM 19078.</title>
        <authorList>
            <person name="Kyndt J.A."/>
            <person name="Meyer T.E."/>
        </authorList>
    </citation>
    <scope>NUCLEOTIDE SEQUENCE [LARGE SCALE GENOMIC DNA]</scope>
    <source>
        <strain evidence="8 9">DSM 19078</strain>
    </source>
</reference>
<organism evidence="8 9">
    <name type="scientific">Thiohalocapsa marina</name>
    <dbReference type="NCBI Taxonomy" id="424902"/>
    <lineage>
        <taxon>Bacteria</taxon>
        <taxon>Pseudomonadati</taxon>
        <taxon>Pseudomonadota</taxon>
        <taxon>Gammaproteobacteria</taxon>
        <taxon>Chromatiales</taxon>
        <taxon>Chromatiaceae</taxon>
        <taxon>Thiohalocapsa</taxon>
    </lineage>
</organism>
<comment type="similarity">
    <text evidence="1">Belongs to the methyltransferase superfamily. L-isoaspartyl/D-aspartyl protein methyltransferase family.</text>
</comment>
<protein>
    <recommendedName>
        <fullName evidence="2">Protein-L-isoaspartate O-methyltransferase</fullName>
    </recommendedName>
    <alternativeName>
        <fullName evidence="6">Protein L-isoaspartyl methyltransferase</fullName>
    </alternativeName>
</protein>
<proteinExistence type="inferred from homology"/>
<comment type="caution">
    <text evidence="8">The sequence shown here is derived from an EMBL/GenBank/DDBJ whole genome shotgun (WGS) entry which is preliminary data.</text>
</comment>
<dbReference type="InterPro" id="IPR029063">
    <property type="entry name" value="SAM-dependent_MTases_sf"/>
</dbReference>
<sequence length="224" mass="24270">MNSTLERARFNMIEQQVRPWDVLDASVLTVMSELKRELFVPDAYRALAYADIDIPIGRDSHMLSPKMVGRLLQALQVRAGDKVLEIGTGTGYVTACLAGLGGRVTSIELDPELAEGARKRLEALHIGHPPPEVVTADAMAGPAPGGPFDVIAVTASMPTEEPLPMLREQLKPGGRLFVIVGEPPLMHACLETRIHSASEIRRQSLFETSVAPLDNAPAPSQFVF</sequence>
<evidence type="ECO:0000256" key="4">
    <source>
        <dbReference type="ARBA" id="ARBA00022679"/>
    </source>
</evidence>
<dbReference type="SMART" id="SM00650">
    <property type="entry name" value="rADc"/>
    <property type="match status" value="1"/>
</dbReference>
<evidence type="ECO:0000313" key="8">
    <source>
        <dbReference type="EMBL" id="KAA6184370.1"/>
    </source>
</evidence>
<dbReference type="EMBL" id="VWXX01000020">
    <property type="protein sequence ID" value="KAA6184370.1"/>
    <property type="molecule type" value="Genomic_DNA"/>
</dbReference>
<feature type="domain" description="Ribosomal RNA adenine methylase transferase N-terminal" evidence="7">
    <location>
        <begin position="67"/>
        <end position="214"/>
    </location>
</feature>
<evidence type="ECO:0000259" key="7">
    <source>
        <dbReference type="SMART" id="SM00650"/>
    </source>
</evidence>
<dbReference type="Pfam" id="PF01135">
    <property type="entry name" value="PCMT"/>
    <property type="match status" value="1"/>
</dbReference>
<dbReference type="PANTHER" id="PTHR11579">
    <property type="entry name" value="PROTEIN-L-ISOASPARTATE O-METHYLTRANSFERASE"/>
    <property type="match status" value="1"/>
</dbReference>
<keyword evidence="5" id="KW-0949">S-adenosyl-L-methionine</keyword>
<keyword evidence="3 8" id="KW-0489">Methyltransferase</keyword>
<evidence type="ECO:0000256" key="6">
    <source>
        <dbReference type="ARBA" id="ARBA00030757"/>
    </source>
</evidence>
<evidence type="ECO:0000256" key="2">
    <source>
        <dbReference type="ARBA" id="ARBA00013346"/>
    </source>
</evidence>
<name>A0A5M8FK52_9GAMM</name>
<dbReference type="CDD" id="cd02440">
    <property type="entry name" value="AdoMet_MTases"/>
    <property type="match status" value="1"/>
</dbReference>
<dbReference type="InterPro" id="IPR020596">
    <property type="entry name" value="rRNA_Ade_Mease_Trfase_CS"/>
</dbReference>
<evidence type="ECO:0000256" key="5">
    <source>
        <dbReference type="ARBA" id="ARBA00022691"/>
    </source>
</evidence>
<dbReference type="SUPFAM" id="SSF53335">
    <property type="entry name" value="S-adenosyl-L-methionine-dependent methyltransferases"/>
    <property type="match status" value="1"/>
</dbReference>
<dbReference type="Gene3D" id="3.40.50.150">
    <property type="entry name" value="Vaccinia Virus protein VP39"/>
    <property type="match status" value="1"/>
</dbReference>
<dbReference type="AlphaFoldDB" id="A0A5M8FK52"/>
<evidence type="ECO:0000313" key="9">
    <source>
        <dbReference type="Proteomes" id="UP000322981"/>
    </source>
</evidence>
<evidence type="ECO:0000256" key="3">
    <source>
        <dbReference type="ARBA" id="ARBA00022603"/>
    </source>
</evidence>